<dbReference type="Proteomes" id="UP000501076">
    <property type="component" value="Plasmid pFDU301G"/>
</dbReference>
<keyword evidence="8" id="KW-0238">DNA-binding</keyword>
<evidence type="ECO:0000313" key="8">
    <source>
        <dbReference type="EMBL" id="QJX74738.1"/>
    </source>
</evidence>
<dbReference type="InterPro" id="IPR027417">
    <property type="entry name" value="P-loop_NTPase"/>
</dbReference>
<organism evidence="8 9">
    <name type="scientific">Priestia megaterium</name>
    <name type="common">Bacillus megaterium</name>
    <dbReference type="NCBI Taxonomy" id="1404"/>
    <lineage>
        <taxon>Bacteria</taxon>
        <taxon>Bacillati</taxon>
        <taxon>Bacillota</taxon>
        <taxon>Bacilli</taxon>
        <taxon>Bacillales</taxon>
        <taxon>Bacillaceae</taxon>
        <taxon>Priestia</taxon>
    </lineage>
</organism>
<dbReference type="EMBL" id="CP045269">
    <property type="protein sequence ID" value="QJX74738.1"/>
    <property type="molecule type" value="Genomic_DNA"/>
</dbReference>
<dbReference type="PANTHER" id="PTHR37937:SF1">
    <property type="entry name" value="CONJUGATIVE TRANSFER: DNA TRANSPORT"/>
    <property type="match status" value="1"/>
</dbReference>
<protein>
    <submittedName>
        <fullName evidence="8">Type IV secretion system DNA-binding domain-containing protein</fullName>
    </submittedName>
</protein>
<evidence type="ECO:0000256" key="2">
    <source>
        <dbReference type="ARBA" id="ARBA00008806"/>
    </source>
</evidence>
<dbReference type="RefSeq" id="WP_171776456.1">
    <property type="nucleotide sequence ID" value="NZ_CP045269.1"/>
</dbReference>
<evidence type="ECO:0000256" key="7">
    <source>
        <dbReference type="SAM" id="Phobius"/>
    </source>
</evidence>
<dbReference type="GO" id="GO:0005886">
    <property type="term" value="C:plasma membrane"/>
    <property type="evidence" value="ECO:0007669"/>
    <property type="project" value="UniProtKB-SubCell"/>
</dbReference>
<dbReference type="Pfam" id="PF02534">
    <property type="entry name" value="T4SS-DNA_transf"/>
    <property type="match status" value="1"/>
</dbReference>
<evidence type="ECO:0000256" key="1">
    <source>
        <dbReference type="ARBA" id="ARBA00004651"/>
    </source>
</evidence>
<dbReference type="AlphaFoldDB" id="A0A6M6DRN2"/>
<dbReference type="SUPFAM" id="SSF52540">
    <property type="entry name" value="P-loop containing nucleoside triphosphate hydrolases"/>
    <property type="match status" value="1"/>
</dbReference>
<sequence>MVTNHKIKEIVLFILLAIDAFLSYKIATFGNSDGLGGIYNGYSNTFDTSFFVKAGISFVVLGVISTIVVLMIANRFSKSRRTNSSALLNWKQIKAEQRGLASDYLIPKNDPKFKDGTALLLTQNVKLLPDKVFHHTMVVASTGSGKSASILIPQLQALNGRVSAVVTDPKAELHKKTYKMLEAKGFNVKLLKLDKPEVSVKYNLLANCRNVDDVRKLAESILGNDEWGMLSQPLLSAFLFRQYFLGGTLSDVVKDLAESPQDIYELGLEYFHKDEVDKYSRMAFEQFQKVSSAGNAVGSIFLTIQGKMRVFEFDNIREISSSNDFKVKSLRNEKTVLFISYPEEESRTYEPFLASFYFQLFNILKGDDSVQEGADREVEEGLPIYFLMDEFANVGRIPAMDNLISTIRSKKMGIEIFLQNIEQLKINYGNDVAKTIVSNCKTRMTMAGSSEESAEFFSKICGEQEVEKTSVSYGGKGSVSYSSSKQKERVISANEITRMKDYDALIVTANLRPVKDDKNYYYMDKVDFWFFKNTRFSNETKKKLARRVKKLIGYKK</sequence>
<keyword evidence="8" id="KW-0614">Plasmid</keyword>
<evidence type="ECO:0000256" key="3">
    <source>
        <dbReference type="ARBA" id="ARBA00022475"/>
    </source>
</evidence>
<dbReference type="GO" id="GO:0003677">
    <property type="term" value="F:DNA binding"/>
    <property type="evidence" value="ECO:0007669"/>
    <property type="project" value="UniProtKB-KW"/>
</dbReference>
<dbReference type="PANTHER" id="PTHR37937">
    <property type="entry name" value="CONJUGATIVE TRANSFER: DNA TRANSPORT"/>
    <property type="match status" value="1"/>
</dbReference>
<geneLocation type="plasmid" evidence="9">
    <name>pfdu301g</name>
</geneLocation>
<dbReference type="InterPro" id="IPR051539">
    <property type="entry name" value="T4SS-coupling_protein"/>
</dbReference>
<dbReference type="CDD" id="cd01127">
    <property type="entry name" value="TrwB_TraG_TraD_VirD4"/>
    <property type="match status" value="1"/>
</dbReference>
<name>A0A6M6DRN2_PRIMG</name>
<gene>
    <name evidence="8" type="ORF">FDZ14_00535</name>
</gene>
<proteinExistence type="inferred from homology"/>
<dbReference type="Gene3D" id="3.40.50.300">
    <property type="entry name" value="P-loop containing nucleotide triphosphate hydrolases"/>
    <property type="match status" value="2"/>
</dbReference>
<comment type="similarity">
    <text evidence="2">Belongs to the VirD4/TraG family.</text>
</comment>
<keyword evidence="5 7" id="KW-1133">Transmembrane helix</keyword>
<evidence type="ECO:0000256" key="5">
    <source>
        <dbReference type="ARBA" id="ARBA00022989"/>
    </source>
</evidence>
<reference evidence="8 9" key="1">
    <citation type="submission" date="2019-10" db="EMBL/GenBank/DDBJ databases">
        <title>Complete genome sequences for adaption low water activity.</title>
        <authorList>
            <person name="Zhao L."/>
            <person name="Zhong J."/>
        </authorList>
    </citation>
    <scope>NUCLEOTIDE SEQUENCE [LARGE SCALE GENOMIC DNA]</scope>
    <source>
        <strain evidence="8 9">FDU301</strain>
        <plasmid evidence="9">pfdu301g</plasmid>
    </source>
</reference>
<evidence type="ECO:0000256" key="6">
    <source>
        <dbReference type="ARBA" id="ARBA00023136"/>
    </source>
</evidence>
<accession>A0A6M6DRN2</accession>
<keyword evidence="4 7" id="KW-0812">Transmembrane</keyword>
<keyword evidence="6 7" id="KW-0472">Membrane</keyword>
<comment type="subcellular location">
    <subcellularLocation>
        <location evidence="1">Cell membrane</location>
        <topology evidence="1">Multi-pass membrane protein</topology>
    </subcellularLocation>
</comment>
<keyword evidence="3" id="KW-1003">Cell membrane</keyword>
<evidence type="ECO:0000256" key="4">
    <source>
        <dbReference type="ARBA" id="ARBA00022692"/>
    </source>
</evidence>
<feature type="transmembrane region" description="Helical" evidence="7">
    <location>
        <begin position="50"/>
        <end position="73"/>
    </location>
</feature>
<dbReference type="InterPro" id="IPR003688">
    <property type="entry name" value="TraG/VirD4"/>
</dbReference>
<evidence type="ECO:0000313" key="9">
    <source>
        <dbReference type="Proteomes" id="UP000501076"/>
    </source>
</evidence>
<feature type="transmembrane region" description="Helical" evidence="7">
    <location>
        <begin position="12"/>
        <end position="30"/>
    </location>
</feature>